<accession>A0A176ZZP7</accession>
<evidence type="ECO:0000313" key="2">
    <source>
        <dbReference type="EMBL" id="OAF55317.1"/>
    </source>
</evidence>
<dbReference type="OrthoDB" id="3518533at2759"/>
<gene>
    <name evidence="2" type="ORF">VC83_08124</name>
</gene>
<name>A0A176ZZP7_9PEZI</name>
<dbReference type="Proteomes" id="UP000077154">
    <property type="component" value="Unassembled WGS sequence"/>
</dbReference>
<feature type="domain" description="DUF7907" evidence="1">
    <location>
        <begin position="16"/>
        <end position="92"/>
    </location>
</feature>
<dbReference type="AlphaFoldDB" id="A0A176ZZP7"/>
<evidence type="ECO:0000259" key="1">
    <source>
        <dbReference type="Pfam" id="PF25484"/>
    </source>
</evidence>
<reference evidence="2" key="1">
    <citation type="submission" date="2016-03" db="EMBL/GenBank/DDBJ databases">
        <title>Updated assembly of Pseudogymnoascus destructans, the fungus causing white-nose syndrome of bats.</title>
        <authorList>
            <person name="Palmer J.M."/>
            <person name="Drees K.P."/>
            <person name="Foster J.T."/>
            <person name="Lindner D.L."/>
        </authorList>
    </citation>
    <scope>NUCLEOTIDE SEQUENCE [LARGE SCALE GENOMIC DNA]</scope>
    <source>
        <strain evidence="2">20631-21</strain>
    </source>
</reference>
<dbReference type="InterPro" id="IPR057229">
    <property type="entry name" value="DUF7907"/>
</dbReference>
<dbReference type="Pfam" id="PF25484">
    <property type="entry name" value="DUF7907"/>
    <property type="match status" value="1"/>
</dbReference>
<dbReference type="EMBL" id="KV441410">
    <property type="protein sequence ID" value="OAF55317.1"/>
    <property type="molecule type" value="Genomic_DNA"/>
</dbReference>
<dbReference type="VEuPathDB" id="FungiDB:GMDG_06727"/>
<dbReference type="RefSeq" id="XP_024320617.1">
    <property type="nucleotide sequence ID" value="XM_024471685.1"/>
</dbReference>
<dbReference type="eggNOG" id="ENOG502RJN7">
    <property type="taxonomic scope" value="Eukaryota"/>
</dbReference>
<protein>
    <recommendedName>
        <fullName evidence="1">DUF7907 domain-containing protein</fullName>
    </recommendedName>
</protein>
<organism evidence="2">
    <name type="scientific">Pseudogymnoascus destructans</name>
    <dbReference type="NCBI Taxonomy" id="655981"/>
    <lineage>
        <taxon>Eukaryota</taxon>
        <taxon>Fungi</taxon>
        <taxon>Dikarya</taxon>
        <taxon>Ascomycota</taxon>
        <taxon>Pezizomycotina</taxon>
        <taxon>Leotiomycetes</taxon>
        <taxon>Thelebolales</taxon>
        <taxon>Thelebolaceae</taxon>
        <taxon>Pseudogymnoascus</taxon>
    </lineage>
</organism>
<sequence>MNSQLDKPISPPWTQSTNFRLVANVTGADLTPSIQDYVLTSYYVGAGQGAAVLVPNDATNPGRQFYVNGTAEDIRYNRGTVQSSGGAAPNPLNR</sequence>
<proteinExistence type="predicted"/>
<dbReference type="GeneID" id="36291167"/>